<organism evidence="2">
    <name type="scientific">Havana anole adomavirus</name>
    <dbReference type="NCBI Taxonomy" id="2609869"/>
    <lineage>
        <taxon>Viruses</taxon>
        <taxon>Adomaviruses</taxon>
    </lineage>
</organism>
<evidence type="ECO:0000256" key="1">
    <source>
        <dbReference type="SAM" id="MobiDB-lite"/>
    </source>
</evidence>
<protein>
    <submittedName>
        <fullName evidence="2">LO1</fullName>
    </submittedName>
</protein>
<feature type="region of interest" description="Disordered" evidence="1">
    <location>
        <begin position="69"/>
        <end position="166"/>
    </location>
</feature>
<sequence length="166" mass="18454">MSGRKRLGYPFPSPSKRLRKADLGKDGRIIIYYIDCTFTQCSFLEADCGDEEGNTSPFVRRKEAVFEKDTSVDHEIFSDVSSVQNDSPEHENTQNPPDTENPTESDQTPPPNPPQDTTTSESNNFTLTYDSDKNNTSSHTFGYGGSVDSTNLVSIEENDAASERNQ</sequence>
<reference evidence="2" key="1">
    <citation type="journal article" date="2020" name="J. ISSAAS">
        <title>Identification of Adomavirus Virion Proteins.</title>
        <authorList>
            <person name="Welch N.L."/>
            <person name="Tisza M.J."/>
            <person name="Starrett G.J."/>
            <person name="Belford A.K."/>
            <person name="Pastrana D.V."/>
            <person name="Pang Y.-Y.S."/>
            <person name="Schiller J.T."/>
            <person name="An P."/>
            <person name="Cantolupo P.G."/>
            <person name="Pipas J.M."/>
            <person name="Koda S."/>
            <person name="Subramaniam K."/>
            <person name="Waltzek T.B."/>
            <person name="Bian C."/>
            <person name="Shi Q."/>
            <person name="Ruan Z."/>
            <person name="Ng T.F.F."/>
            <person name="Buck C.B."/>
        </authorList>
    </citation>
    <scope>NUCLEOTIDE SEQUENCE</scope>
    <source>
        <strain evidence="2">5052</strain>
    </source>
</reference>
<name>A0A6F9F1Y8_9VIRU</name>
<proteinExistence type="predicted"/>
<feature type="compositionally biased region" description="Polar residues" evidence="1">
    <location>
        <begin position="121"/>
        <end position="140"/>
    </location>
</feature>
<accession>A0A6F9F1Y8</accession>
<evidence type="ECO:0000313" key="2">
    <source>
        <dbReference type="EMBL" id="DAC81189.1"/>
    </source>
</evidence>
<dbReference type="EMBL" id="BK011019">
    <property type="protein sequence ID" value="DAC81189.1"/>
    <property type="molecule type" value="Genomic_DNA"/>
</dbReference>